<dbReference type="EMBL" id="CADIJS010000002">
    <property type="protein sequence ID" value="CAB3705481.1"/>
    <property type="molecule type" value="Genomic_DNA"/>
</dbReference>
<dbReference type="Proteomes" id="UP000494116">
    <property type="component" value="Unassembled WGS sequence"/>
</dbReference>
<keyword evidence="2" id="KW-1185">Reference proteome</keyword>
<protein>
    <submittedName>
        <fullName evidence="1">Uncharacterized protein</fullName>
    </submittedName>
</protein>
<accession>A0ABM8KYD6</accession>
<comment type="caution">
    <text evidence="1">The sequence shown here is derived from an EMBL/GenBank/DDBJ whole genome shotgun (WGS) entry which is preliminary data.</text>
</comment>
<evidence type="ECO:0000313" key="1">
    <source>
        <dbReference type="EMBL" id="CAB3705481.1"/>
    </source>
</evidence>
<organism evidence="1 2">
    <name type="scientific">Achromobacter piechaudii</name>
    <dbReference type="NCBI Taxonomy" id="72556"/>
    <lineage>
        <taxon>Bacteria</taxon>
        <taxon>Pseudomonadati</taxon>
        <taxon>Pseudomonadota</taxon>
        <taxon>Betaproteobacteria</taxon>
        <taxon>Burkholderiales</taxon>
        <taxon>Alcaligenaceae</taxon>
        <taxon>Achromobacter</taxon>
    </lineage>
</organism>
<gene>
    <name evidence="1" type="ORF">LMG1873_02912</name>
</gene>
<reference evidence="1 2" key="1">
    <citation type="submission" date="2020-04" db="EMBL/GenBank/DDBJ databases">
        <authorList>
            <person name="De Canck E."/>
        </authorList>
    </citation>
    <scope>NUCLEOTIDE SEQUENCE [LARGE SCALE GENOMIC DNA]</scope>
    <source>
        <strain evidence="1 2">LMG 1873</strain>
    </source>
</reference>
<sequence>MSQHDPVFLAQRRACLSQPTRVFRIAASARRRRIEHNHSSRECGFFFVGRECAATQVWPDAVCVSRRLQAALKILCFDLFNH</sequence>
<name>A0ABM8KYD6_9BURK</name>
<proteinExistence type="predicted"/>
<evidence type="ECO:0000313" key="2">
    <source>
        <dbReference type="Proteomes" id="UP000494116"/>
    </source>
</evidence>